<reference evidence="1 3" key="1">
    <citation type="journal article" date="2010" name="DNA Res.">
        <title>Genome sequence of Kitasatospora setae NBRC 14216T: an evolutionary snapshot of the family Streptomycetaceae.</title>
        <authorList>
            <person name="Ichikawa N."/>
            <person name="Oguchi A."/>
            <person name="Ikeda H."/>
            <person name="Ishikawa J."/>
            <person name="Kitani S."/>
            <person name="Watanabe Y."/>
            <person name="Nakamura S."/>
            <person name="Katano Y."/>
            <person name="Kishi E."/>
            <person name="Sasagawa M."/>
            <person name="Ankai A."/>
            <person name="Fukui S."/>
            <person name="Hashimoto Y."/>
            <person name="Kamata S."/>
            <person name="Otoguro M."/>
            <person name="Tanikawa S."/>
            <person name="Nihira T."/>
            <person name="Horinouchi S."/>
            <person name="Ohnishi Y."/>
            <person name="Hayakawa M."/>
            <person name="Kuzuyama T."/>
            <person name="Arisawa A."/>
            <person name="Nomoto F."/>
            <person name="Miura H."/>
            <person name="Takahashi Y."/>
            <person name="Fujita N."/>
        </authorList>
    </citation>
    <scope>NUCLEOTIDE SEQUENCE [LARGE SCALE GENOMIC DNA]</scope>
    <source>
        <strain evidence="3">ATCC 33774 / DSM 43861 / JCM 3304 / KCC A-0304 / NBRC 14216 / KM-6054</strain>
        <strain evidence="1">KM-6054</strain>
    </source>
</reference>
<accession>E4MZ07</accession>
<dbReference type="HOGENOM" id="CLU_027486_3_1_11"/>
<dbReference type="eggNOG" id="COG0761">
    <property type="taxonomic scope" value="Bacteria"/>
</dbReference>
<dbReference type="AlphaFoldDB" id="E4MZ07"/>
<protein>
    <submittedName>
        <fullName evidence="1">Uncharacterized protein</fullName>
    </submittedName>
</protein>
<keyword evidence="3" id="KW-1185">Reference proteome</keyword>
<dbReference type="PATRIC" id="fig|452652.3.peg.43"/>
<name>E4MZ07_KITSK</name>
<organism evidence="1 3">
    <name type="scientific">Kitasatospora setae (strain ATCC 33774 / DSM 43861 / JCM 3304 / KCC A-0304 / NBRC 14216 / KM-6054)</name>
    <name type="common">Streptomyces setae</name>
    <dbReference type="NCBI Taxonomy" id="452652"/>
    <lineage>
        <taxon>Bacteria</taxon>
        <taxon>Bacillati</taxon>
        <taxon>Actinomycetota</taxon>
        <taxon>Actinomycetes</taxon>
        <taxon>Kitasatosporales</taxon>
        <taxon>Streptomycetaceae</taxon>
        <taxon>Kitasatospora</taxon>
    </lineage>
</organism>
<dbReference type="Proteomes" id="UP000007076">
    <property type="component" value="Chromosome"/>
</dbReference>
<evidence type="ECO:0000313" key="3">
    <source>
        <dbReference type="Proteomes" id="UP000007076"/>
    </source>
</evidence>
<evidence type="ECO:0000313" key="1">
    <source>
        <dbReference type="EMBL" id="BAJ25900.1"/>
    </source>
</evidence>
<dbReference type="EMBL" id="AP010968">
    <property type="protein sequence ID" value="BAJ33378.1"/>
    <property type="molecule type" value="Genomic_DNA"/>
</dbReference>
<sequence>MHRTRLTEFFPLHHQVGPEPTVPRGFVHPERGRVACPAAPLVEAHLRAEGLLTGAGGPAPELLPVPAQRVRDGGVLACTTYIDLDGSVTGIAVTAPRALETAARDAVQRWAAVLRTRRIVIALGEPCRQAARSAPGHAGCPKAAATRELVRQYRERGDTVLVLGAAGECDSASAHALPDVAAALRFEPDDDTRLSFVLAPCSPVEAAMPVLRVLRARFPALRGQHPDQWCYAASDARLGARMVTETSDLVLDLGASAAPTDGADAPSRRTVRRVRTLADLRPEELAAAATVGVLPQLSGRERPDDSPTVTDVIEVLSGLGPLSVVHHRASTDVSTNVYERSALAHSAR</sequence>
<dbReference type="KEGG" id="ksk:KSE_00490t"/>
<dbReference type="KEGG" id="ksk:KSE_76250t"/>
<gene>
    <name evidence="1" type="ordered locus">KSE_00490t</name>
    <name evidence="2" type="ordered locus">KSE_76250t</name>
</gene>
<dbReference type="STRING" id="452652.KSE_00490t"/>
<dbReference type="EMBL" id="AP010968">
    <property type="protein sequence ID" value="BAJ25900.1"/>
    <property type="molecule type" value="Genomic_DNA"/>
</dbReference>
<proteinExistence type="predicted"/>
<evidence type="ECO:0000313" key="2">
    <source>
        <dbReference type="EMBL" id="BAJ33378.1"/>
    </source>
</evidence>
<dbReference type="RefSeq" id="WP_014133222.1">
    <property type="nucleotide sequence ID" value="NC_016109.1"/>
</dbReference>